<proteinExistence type="predicted"/>
<dbReference type="RefSeq" id="WP_311559964.1">
    <property type="nucleotide sequence ID" value="NZ_JAVREJ010000032.1"/>
</dbReference>
<sequence>MIKPVANEIFSNNQVHSTDQAMVDVLPHDITTLPHVLGSDLIEYLATASAGTRSRPDVWDPFVEAAHVVDPGRWYRTSFDAAPERSVTRWLPPDESGLATVAIYLQGSETAVLIRYESPERSNRRR</sequence>
<dbReference type="Proteomes" id="UP001183202">
    <property type="component" value="Unassembled WGS sequence"/>
</dbReference>
<gene>
    <name evidence="1" type="ORF">RM445_28500</name>
</gene>
<organism evidence="1 2">
    <name type="scientific">Pseudonocardia charpentierae</name>
    <dbReference type="NCBI Taxonomy" id="3075545"/>
    <lineage>
        <taxon>Bacteria</taxon>
        <taxon>Bacillati</taxon>
        <taxon>Actinomycetota</taxon>
        <taxon>Actinomycetes</taxon>
        <taxon>Pseudonocardiales</taxon>
        <taxon>Pseudonocardiaceae</taxon>
        <taxon>Pseudonocardia</taxon>
    </lineage>
</organism>
<keyword evidence="2" id="KW-1185">Reference proteome</keyword>
<reference evidence="2" key="1">
    <citation type="submission" date="2023-07" db="EMBL/GenBank/DDBJ databases">
        <title>30 novel species of actinomycetes from the DSMZ collection.</title>
        <authorList>
            <person name="Nouioui I."/>
        </authorList>
    </citation>
    <scope>NUCLEOTIDE SEQUENCE [LARGE SCALE GENOMIC DNA]</scope>
    <source>
        <strain evidence="2">DSM 45834</strain>
    </source>
</reference>
<accession>A0ABU2NHL9</accession>
<evidence type="ECO:0000313" key="2">
    <source>
        <dbReference type="Proteomes" id="UP001183202"/>
    </source>
</evidence>
<evidence type="ECO:0000313" key="1">
    <source>
        <dbReference type="EMBL" id="MDT0353450.1"/>
    </source>
</evidence>
<comment type="caution">
    <text evidence="1">The sequence shown here is derived from an EMBL/GenBank/DDBJ whole genome shotgun (WGS) entry which is preliminary data.</text>
</comment>
<name>A0ABU2NHL9_9PSEU</name>
<dbReference type="EMBL" id="JAVREJ010000032">
    <property type="protein sequence ID" value="MDT0353450.1"/>
    <property type="molecule type" value="Genomic_DNA"/>
</dbReference>
<protein>
    <submittedName>
        <fullName evidence="1">Uncharacterized protein</fullName>
    </submittedName>
</protein>